<dbReference type="Proteomes" id="UP000648239">
    <property type="component" value="Unassembled WGS sequence"/>
</dbReference>
<evidence type="ECO:0000256" key="1">
    <source>
        <dbReference type="SAM" id="SignalP"/>
    </source>
</evidence>
<reference evidence="2 3" key="1">
    <citation type="submission" date="2020-08" db="EMBL/GenBank/DDBJ databases">
        <title>Acidobacteriota in marine sediments use diverse sulfur dissimilation pathways.</title>
        <authorList>
            <person name="Wasmund K."/>
        </authorList>
    </citation>
    <scope>NUCLEOTIDE SEQUENCE [LARGE SCALE GENOMIC DNA]</scope>
    <source>
        <strain evidence="2">MAG AM4</strain>
    </source>
</reference>
<feature type="signal peptide" evidence="1">
    <location>
        <begin position="1"/>
        <end position="23"/>
    </location>
</feature>
<protein>
    <recommendedName>
        <fullName evidence="4">Lipoprotein</fullName>
    </recommendedName>
</protein>
<dbReference type="AlphaFoldDB" id="A0A8J6XZ14"/>
<dbReference type="PROSITE" id="PS51257">
    <property type="entry name" value="PROKAR_LIPOPROTEIN"/>
    <property type="match status" value="1"/>
</dbReference>
<comment type="caution">
    <text evidence="2">The sequence shown here is derived from an EMBL/GenBank/DDBJ whole genome shotgun (WGS) entry which is preliminary data.</text>
</comment>
<evidence type="ECO:0008006" key="4">
    <source>
        <dbReference type="Google" id="ProtNLM"/>
    </source>
</evidence>
<feature type="chain" id="PRO_5035247088" description="Lipoprotein" evidence="1">
    <location>
        <begin position="24"/>
        <end position="208"/>
    </location>
</feature>
<dbReference type="EMBL" id="JACXWD010000109">
    <property type="protein sequence ID" value="MBD3869546.1"/>
    <property type="molecule type" value="Genomic_DNA"/>
</dbReference>
<keyword evidence="1" id="KW-0732">Signal</keyword>
<accession>A0A8J6XZ14</accession>
<organism evidence="2 3">
    <name type="scientific">Candidatus Polarisedimenticola svalbardensis</name>
    <dbReference type="NCBI Taxonomy" id="2886004"/>
    <lineage>
        <taxon>Bacteria</taxon>
        <taxon>Pseudomonadati</taxon>
        <taxon>Acidobacteriota</taxon>
        <taxon>Candidatus Polarisedimenticolia</taxon>
        <taxon>Candidatus Polarisedimenticolales</taxon>
        <taxon>Candidatus Polarisedimenticolaceae</taxon>
        <taxon>Candidatus Polarisedimenticola</taxon>
    </lineage>
</organism>
<name>A0A8J6XZ14_9BACT</name>
<proteinExistence type="predicted"/>
<evidence type="ECO:0000313" key="2">
    <source>
        <dbReference type="EMBL" id="MBD3869546.1"/>
    </source>
</evidence>
<sequence length="208" mass="23179">MMCKSFWRKSMLVSAVMALVATAGCIGGARSTGWSPGRSQVSPTLAPYIHFEEGDLAFFAVNTHLARLSLKEDLIPLEIAIANKSMDLLTVAPELIILRDMEGNRWPVASAAESAGKSLQSRFSRNLQPVPFLDTVQLHFSAYQALPATFGLRPGDYTMTRTVEMRKKTWIYAQIWFPNPGGALKGRQFEIWLNSPELPEPIFTTIQF</sequence>
<gene>
    <name evidence="2" type="ORF">IFK94_15610</name>
</gene>
<evidence type="ECO:0000313" key="3">
    <source>
        <dbReference type="Proteomes" id="UP000648239"/>
    </source>
</evidence>